<evidence type="ECO:0000256" key="2">
    <source>
        <dbReference type="SAM" id="Phobius"/>
    </source>
</evidence>
<evidence type="ECO:0000313" key="4">
    <source>
        <dbReference type="Proteomes" id="UP001207582"/>
    </source>
</evidence>
<accession>A0ABT3J3R5</accession>
<gene>
    <name evidence="3" type="ORF">OM960_12130</name>
</gene>
<keyword evidence="2" id="KW-0472">Membrane</keyword>
<name>A0ABT3J3R5_9RHOB</name>
<dbReference type="Pfam" id="PF12679">
    <property type="entry name" value="ABC2_membrane_2"/>
    <property type="match status" value="1"/>
</dbReference>
<organism evidence="3 4">
    <name type="scientific">Defluviimonas salinarum</name>
    <dbReference type="NCBI Taxonomy" id="2992147"/>
    <lineage>
        <taxon>Bacteria</taxon>
        <taxon>Pseudomonadati</taxon>
        <taxon>Pseudomonadota</taxon>
        <taxon>Alphaproteobacteria</taxon>
        <taxon>Rhodobacterales</taxon>
        <taxon>Paracoccaceae</taxon>
        <taxon>Albidovulum</taxon>
    </lineage>
</organism>
<dbReference type="PANTHER" id="PTHR43471">
    <property type="entry name" value="ABC TRANSPORTER PERMEASE"/>
    <property type="match status" value="1"/>
</dbReference>
<keyword evidence="2" id="KW-0812">Transmembrane</keyword>
<comment type="caution">
    <text evidence="3">The sequence shown here is derived from an EMBL/GenBank/DDBJ whole genome shotgun (WGS) entry which is preliminary data.</text>
</comment>
<dbReference type="EMBL" id="JAPDOG010000010">
    <property type="protein sequence ID" value="MCW3782332.1"/>
    <property type="molecule type" value="Genomic_DNA"/>
</dbReference>
<feature type="transmembrane region" description="Helical" evidence="2">
    <location>
        <begin position="38"/>
        <end position="58"/>
    </location>
</feature>
<evidence type="ECO:0000256" key="1">
    <source>
        <dbReference type="SAM" id="MobiDB-lite"/>
    </source>
</evidence>
<dbReference type="RefSeq" id="WP_264772121.1">
    <property type="nucleotide sequence ID" value="NZ_JAPDOG010000010.1"/>
</dbReference>
<dbReference type="PANTHER" id="PTHR43471:SF3">
    <property type="entry name" value="ABC TRANSPORTER PERMEASE PROTEIN NATB"/>
    <property type="match status" value="1"/>
</dbReference>
<feature type="transmembrane region" description="Helical" evidence="2">
    <location>
        <begin position="183"/>
        <end position="201"/>
    </location>
</feature>
<dbReference type="Proteomes" id="UP001207582">
    <property type="component" value="Unassembled WGS sequence"/>
</dbReference>
<feature type="transmembrane region" description="Helical" evidence="2">
    <location>
        <begin position="240"/>
        <end position="263"/>
    </location>
</feature>
<keyword evidence="2" id="KW-1133">Transmembrane helix</keyword>
<proteinExistence type="predicted"/>
<feature type="region of interest" description="Disordered" evidence="1">
    <location>
        <begin position="277"/>
        <end position="303"/>
    </location>
</feature>
<feature type="transmembrane region" description="Helical" evidence="2">
    <location>
        <begin position="70"/>
        <end position="91"/>
    </location>
</feature>
<feature type="compositionally biased region" description="Gly residues" evidence="1">
    <location>
        <begin position="288"/>
        <end position="303"/>
    </location>
</feature>
<sequence length="303" mass="32357">MNARSNAGDETAHATRDSSLGWTVFRHELTELWAGGHVLNLLILFSVLMSITAYLVATNNEIQLLPLNESVLVALLAAITFGLFTGLVLAAESISGERERATLEALLLTPVSRRQIVWGKFLASLSPWPVTLALSAPYLIVLSKGDPILGRILLWGAIVGTLLAITFIGLGMLISIWSRSTKVSLSATLLIYVLALLPAQLPTEFQNTTAGFILSVVNPVDASRRFLRMTLVENQSPGELWIYLVVPAVFIALLLGVLLIYAAPRLGLEPANPFRFGPGAARRKPDAQGGGAGAPGNSAGGNR</sequence>
<evidence type="ECO:0000313" key="3">
    <source>
        <dbReference type="EMBL" id="MCW3782332.1"/>
    </source>
</evidence>
<feature type="transmembrane region" description="Helical" evidence="2">
    <location>
        <begin position="121"/>
        <end position="140"/>
    </location>
</feature>
<protein>
    <submittedName>
        <fullName evidence="3">ABC transporter permease</fullName>
    </submittedName>
</protein>
<feature type="transmembrane region" description="Helical" evidence="2">
    <location>
        <begin position="152"/>
        <end position="176"/>
    </location>
</feature>
<keyword evidence="4" id="KW-1185">Reference proteome</keyword>
<reference evidence="3 4" key="1">
    <citation type="submission" date="2022-10" db="EMBL/GenBank/DDBJ databases">
        <title>Defluviimonas sp. CAU 1641 isolated from mud.</title>
        <authorList>
            <person name="Kim W."/>
        </authorList>
    </citation>
    <scope>NUCLEOTIDE SEQUENCE [LARGE SCALE GENOMIC DNA]</scope>
    <source>
        <strain evidence="3 4">CAU 1641</strain>
    </source>
</reference>